<dbReference type="PANTHER" id="PTHR37314">
    <property type="entry name" value="SLR0142 PROTEIN"/>
    <property type="match status" value="1"/>
</dbReference>
<sequence length="241" mass="25862">MATMRLDPRGFFHHSQPSTAAILAFCACFIDVVCIVGLFHTFTAFITGTLVVLSTDLFQTPESAPLKLIVLGDFFLSTLGWYALVIRMRRSGRGSLRMLLLLEAGLLTSFMLIAALSAPLAGPLAIATVAAVTLSTFAMSLQNVVMSEILNFHAPTTIMTGNTIRLVSGLVDGWRASEEVADNARHRVRRHGRVIIAFTAGGLIGGYCMSQIGFWSLGVPVGLITLVGLAQPQEPLKAEKA</sequence>
<name>A0A926NXG9_9HYPH</name>
<gene>
    <name evidence="2" type="ORF">HK439_07600</name>
</gene>
<proteinExistence type="predicted"/>
<keyword evidence="1" id="KW-1133">Transmembrane helix</keyword>
<feature type="transmembrane region" description="Helical" evidence="1">
    <location>
        <begin position="98"/>
        <end position="118"/>
    </location>
</feature>
<feature type="transmembrane region" description="Helical" evidence="1">
    <location>
        <begin position="124"/>
        <end position="145"/>
    </location>
</feature>
<feature type="transmembrane region" description="Helical" evidence="1">
    <location>
        <begin position="21"/>
        <end position="46"/>
    </location>
</feature>
<evidence type="ECO:0000313" key="3">
    <source>
        <dbReference type="Proteomes" id="UP000598467"/>
    </source>
</evidence>
<comment type="caution">
    <text evidence="2">The sequence shown here is derived from an EMBL/GenBank/DDBJ whole genome shotgun (WGS) entry which is preliminary data.</text>
</comment>
<reference evidence="2" key="1">
    <citation type="submission" date="2020-05" db="EMBL/GenBank/DDBJ databases">
        <title>Identification of trans-AT polyketide cluster in two marine bacteria, producers of a novel glutaramide-containing polyketide sesbanimide D and analogs.</title>
        <authorList>
            <person name="Kacar D."/>
            <person name="Rodriguez P."/>
            <person name="Canedo L."/>
            <person name="Gonzalez E."/>
            <person name="Galan B."/>
            <person name="De La Calle F."/>
            <person name="Garcia J.L."/>
        </authorList>
    </citation>
    <scope>NUCLEOTIDE SEQUENCE</scope>
    <source>
        <strain evidence="2">PHM038</strain>
    </source>
</reference>
<keyword evidence="1" id="KW-0812">Transmembrane</keyword>
<organism evidence="2 3">
    <name type="scientific">Roseibium aggregatum</name>
    <dbReference type="NCBI Taxonomy" id="187304"/>
    <lineage>
        <taxon>Bacteria</taxon>
        <taxon>Pseudomonadati</taxon>
        <taxon>Pseudomonadota</taxon>
        <taxon>Alphaproteobacteria</taxon>
        <taxon>Hyphomicrobiales</taxon>
        <taxon>Stappiaceae</taxon>
        <taxon>Roseibium</taxon>
    </lineage>
</organism>
<accession>A0A926NXG9</accession>
<feature type="transmembrane region" description="Helical" evidence="1">
    <location>
        <begin position="194"/>
        <end position="217"/>
    </location>
</feature>
<keyword evidence="1" id="KW-0472">Membrane</keyword>
<dbReference type="Proteomes" id="UP000598467">
    <property type="component" value="Unassembled WGS sequence"/>
</dbReference>
<dbReference type="EMBL" id="JABFCZ010000007">
    <property type="protein sequence ID" value="MBD1546121.1"/>
    <property type="molecule type" value="Genomic_DNA"/>
</dbReference>
<feature type="transmembrane region" description="Helical" evidence="1">
    <location>
        <begin position="66"/>
        <end position="86"/>
    </location>
</feature>
<protein>
    <submittedName>
        <fullName evidence="2">DUF1275 domain-containing protein</fullName>
    </submittedName>
</protein>
<dbReference type="Pfam" id="PF06912">
    <property type="entry name" value="DUF1275"/>
    <property type="match status" value="1"/>
</dbReference>
<evidence type="ECO:0000313" key="2">
    <source>
        <dbReference type="EMBL" id="MBD1546121.1"/>
    </source>
</evidence>
<dbReference type="PANTHER" id="PTHR37314:SF4">
    <property type="entry name" value="UPF0700 TRANSMEMBRANE PROTEIN YOAK"/>
    <property type="match status" value="1"/>
</dbReference>
<dbReference type="PROSITE" id="PS51257">
    <property type="entry name" value="PROKAR_LIPOPROTEIN"/>
    <property type="match status" value="1"/>
</dbReference>
<evidence type="ECO:0000256" key="1">
    <source>
        <dbReference type="SAM" id="Phobius"/>
    </source>
</evidence>
<dbReference type="InterPro" id="IPR010699">
    <property type="entry name" value="DUF1275"/>
</dbReference>
<dbReference type="AlphaFoldDB" id="A0A926NXG9"/>